<dbReference type="Proteomes" id="UP001175228">
    <property type="component" value="Unassembled WGS sequence"/>
</dbReference>
<keyword evidence="1" id="KW-1133">Transmembrane helix</keyword>
<organism evidence="2 3">
    <name type="scientific">Armillaria luteobubalina</name>
    <dbReference type="NCBI Taxonomy" id="153913"/>
    <lineage>
        <taxon>Eukaryota</taxon>
        <taxon>Fungi</taxon>
        <taxon>Dikarya</taxon>
        <taxon>Basidiomycota</taxon>
        <taxon>Agaricomycotina</taxon>
        <taxon>Agaricomycetes</taxon>
        <taxon>Agaricomycetidae</taxon>
        <taxon>Agaricales</taxon>
        <taxon>Marasmiineae</taxon>
        <taxon>Physalacriaceae</taxon>
        <taxon>Armillaria</taxon>
    </lineage>
</organism>
<dbReference type="EMBL" id="JAUEPU010000023">
    <property type="protein sequence ID" value="KAK0493778.1"/>
    <property type="molecule type" value="Genomic_DNA"/>
</dbReference>
<keyword evidence="1" id="KW-0812">Transmembrane</keyword>
<name>A0AA39Q2U5_9AGAR</name>
<proteinExistence type="predicted"/>
<feature type="transmembrane region" description="Helical" evidence="1">
    <location>
        <begin position="94"/>
        <end position="113"/>
    </location>
</feature>
<keyword evidence="1" id="KW-0472">Membrane</keyword>
<reference evidence="2" key="1">
    <citation type="submission" date="2023-06" db="EMBL/GenBank/DDBJ databases">
        <authorList>
            <consortium name="Lawrence Berkeley National Laboratory"/>
            <person name="Ahrendt S."/>
            <person name="Sahu N."/>
            <person name="Indic B."/>
            <person name="Wong-Bajracharya J."/>
            <person name="Merenyi Z."/>
            <person name="Ke H.-M."/>
            <person name="Monk M."/>
            <person name="Kocsube S."/>
            <person name="Drula E."/>
            <person name="Lipzen A."/>
            <person name="Balint B."/>
            <person name="Henrissat B."/>
            <person name="Andreopoulos B."/>
            <person name="Martin F.M."/>
            <person name="Harder C.B."/>
            <person name="Rigling D."/>
            <person name="Ford K.L."/>
            <person name="Foster G.D."/>
            <person name="Pangilinan J."/>
            <person name="Papanicolaou A."/>
            <person name="Barry K."/>
            <person name="LaButti K."/>
            <person name="Viragh M."/>
            <person name="Koriabine M."/>
            <person name="Yan M."/>
            <person name="Riley R."/>
            <person name="Champramary S."/>
            <person name="Plett K.L."/>
            <person name="Tsai I.J."/>
            <person name="Slot J."/>
            <person name="Sipos G."/>
            <person name="Plett J."/>
            <person name="Nagy L.G."/>
            <person name="Grigoriev I.V."/>
        </authorList>
    </citation>
    <scope>NUCLEOTIDE SEQUENCE</scope>
    <source>
        <strain evidence="2">HWK02</strain>
    </source>
</reference>
<sequence>MDYMVLLEVSVIYPVRKGKTLKFNCPKWVWQLVGWILLHALPSGTSRGVKSVGKRTITSGCIIFAANIYGGMLSELVFPYVTNLQFKIYQSDDTPGAAVILWLLGWFIEGYLVPDRTSYMQHTVFHPGKK</sequence>
<evidence type="ECO:0000313" key="3">
    <source>
        <dbReference type="Proteomes" id="UP001175228"/>
    </source>
</evidence>
<comment type="caution">
    <text evidence="2">The sequence shown here is derived from an EMBL/GenBank/DDBJ whole genome shotgun (WGS) entry which is preliminary data.</text>
</comment>
<protein>
    <submittedName>
        <fullName evidence="2">Uncharacterized protein</fullName>
    </submittedName>
</protein>
<accession>A0AA39Q2U5</accession>
<gene>
    <name evidence="2" type="ORF">EDD18DRAFT_1107761</name>
</gene>
<keyword evidence="3" id="KW-1185">Reference proteome</keyword>
<feature type="transmembrane region" description="Helical" evidence="1">
    <location>
        <begin position="57"/>
        <end position="82"/>
    </location>
</feature>
<evidence type="ECO:0000256" key="1">
    <source>
        <dbReference type="SAM" id="Phobius"/>
    </source>
</evidence>
<evidence type="ECO:0000313" key="2">
    <source>
        <dbReference type="EMBL" id="KAK0493778.1"/>
    </source>
</evidence>
<dbReference type="AlphaFoldDB" id="A0AA39Q2U5"/>